<protein>
    <submittedName>
        <fullName evidence="1">Uncharacterized protein</fullName>
    </submittedName>
</protein>
<sequence length="129" mass="13986">MSNQNTHLVNMFLGAIGKPAMTVIEVPDLGKVGVRTSMLLGERSKFYAERTTDTANALLLQKTVCDPVTGDLVLADLTLDQINSLPTHVVDPLLDMALPAIGIKKAVLEKEADKLLEAEELKNSETDQN</sequence>
<dbReference type="AlphaFoldDB" id="A0A6N1KRS9"/>
<dbReference type="EMBL" id="CP054803">
    <property type="protein sequence ID" value="QKU20689.1"/>
    <property type="molecule type" value="Genomic_DNA"/>
</dbReference>
<gene>
    <name evidence="1" type="ORF">FOB19_04140</name>
</gene>
<dbReference type="Proteomes" id="UP000509126">
    <property type="component" value="Chromosome"/>
</dbReference>
<name>A0A6N1KRS9_ACILW</name>
<dbReference type="RefSeq" id="WP_174893615.1">
    <property type="nucleotide sequence ID" value="NZ_CP054803.1"/>
</dbReference>
<reference evidence="1 2" key="1">
    <citation type="submission" date="2019-11" db="EMBL/GenBank/DDBJ databases">
        <title>FDA dAtabase for Regulatory Grade micrObial Sequences (FDA-ARGOS): Supporting development and validation of Infectious Disease Dx tests.</title>
        <authorList>
            <person name="Patel R."/>
            <person name="Rucinski S."/>
            <person name="Tallon L."/>
            <person name="Sadzewicz L."/>
            <person name="Vavikolanu K."/>
            <person name="Mehta A."/>
            <person name="Aluvathingal J."/>
            <person name="Nadendla S."/>
            <person name="Nandy P."/>
            <person name="Geyer C."/>
            <person name="Yan Y."/>
            <person name="Sichtig H."/>
        </authorList>
    </citation>
    <scope>NUCLEOTIDE SEQUENCE [LARGE SCALE GENOMIC DNA]</scope>
    <source>
        <strain evidence="1 2">FDAARGOS_557</strain>
    </source>
</reference>
<organism evidence="1 2">
    <name type="scientific">Acinetobacter lwoffii</name>
    <dbReference type="NCBI Taxonomy" id="28090"/>
    <lineage>
        <taxon>Bacteria</taxon>
        <taxon>Pseudomonadati</taxon>
        <taxon>Pseudomonadota</taxon>
        <taxon>Gammaproteobacteria</taxon>
        <taxon>Moraxellales</taxon>
        <taxon>Moraxellaceae</taxon>
        <taxon>Acinetobacter</taxon>
    </lineage>
</organism>
<proteinExistence type="predicted"/>
<evidence type="ECO:0000313" key="2">
    <source>
        <dbReference type="Proteomes" id="UP000509126"/>
    </source>
</evidence>
<evidence type="ECO:0000313" key="1">
    <source>
        <dbReference type="EMBL" id="QKU20689.1"/>
    </source>
</evidence>
<accession>A0A6N1KRS9</accession>